<gene>
    <name evidence="1" type="ORF">PIIN_06262</name>
</gene>
<dbReference type="EMBL" id="CAFZ01000159">
    <property type="protein sequence ID" value="CCA72328.1"/>
    <property type="molecule type" value="Genomic_DNA"/>
</dbReference>
<dbReference type="AlphaFoldDB" id="G4TLY5"/>
<accession>G4TLY5</accession>
<name>G4TLY5_SERID</name>
<sequence length="377" mass="42850">MAIRRGHCSLTTLVPSVPGSWDPPTVDYSPGNLVQPAMAISRFAQLITKPGFSLTTFQVPMSWNILESAPWEWHPRSNDCSDDTCPNIGEELHPKLYLRDTEDGKYMKVPEAKRRPSSSWTPRCRQEPMFIHEISTAWHWRPFVRRPDMKPYHMRVDQRTANEDISLLSASLRMVKATTVPRLSEAIRVHSEDGAIPELGEIIANSVASNEVIAHWCRSSHDSLPTGAIRFCPAGQHPESAITLCAAEQLHDGEEVQNVVARLAETFHPTLQRFVRQYLDTRRTPEDVMPPWMAAFGIIYDHDGLLLYAFYPYYRQERTPDIGVDGGHWAAAADEIRLTYAEVMQEPVETRSDMAHHFSPFVSMLSKPVCVCMQKNR</sequence>
<proteinExistence type="predicted"/>
<keyword evidence="2" id="KW-1185">Reference proteome</keyword>
<evidence type="ECO:0000313" key="1">
    <source>
        <dbReference type="EMBL" id="CCA72328.1"/>
    </source>
</evidence>
<organism evidence="1 2">
    <name type="scientific">Serendipita indica (strain DSM 11827)</name>
    <name type="common">Root endophyte fungus</name>
    <name type="synonym">Piriformospora indica</name>
    <dbReference type="NCBI Taxonomy" id="1109443"/>
    <lineage>
        <taxon>Eukaryota</taxon>
        <taxon>Fungi</taxon>
        <taxon>Dikarya</taxon>
        <taxon>Basidiomycota</taxon>
        <taxon>Agaricomycotina</taxon>
        <taxon>Agaricomycetes</taxon>
        <taxon>Sebacinales</taxon>
        <taxon>Serendipitaceae</taxon>
        <taxon>Serendipita</taxon>
    </lineage>
</organism>
<comment type="caution">
    <text evidence="1">The sequence shown here is derived from an EMBL/GenBank/DDBJ whole genome shotgun (WGS) entry which is preliminary data.</text>
</comment>
<dbReference type="Proteomes" id="UP000007148">
    <property type="component" value="Unassembled WGS sequence"/>
</dbReference>
<protein>
    <submittedName>
        <fullName evidence="1">Uncharacterized protein</fullName>
    </submittedName>
</protein>
<dbReference type="InParanoid" id="G4TLY5"/>
<evidence type="ECO:0000313" key="2">
    <source>
        <dbReference type="Proteomes" id="UP000007148"/>
    </source>
</evidence>
<dbReference type="HOGENOM" id="CLU_038393_0_0_1"/>
<reference evidence="1 2" key="1">
    <citation type="journal article" date="2011" name="PLoS Pathog.">
        <title>Endophytic Life Strategies Decoded by Genome and Transcriptome Analyses of the Mutualistic Root Symbiont Piriformospora indica.</title>
        <authorList>
            <person name="Zuccaro A."/>
            <person name="Lahrmann U."/>
            <person name="Guldener U."/>
            <person name="Langen G."/>
            <person name="Pfiffi S."/>
            <person name="Biedenkopf D."/>
            <person name="Wong P."/>
            <person name="Samans B."/>
            <person name="Grimm C."/>
            <person name="Basiewicz M."/>
            <person name="Murat C."/>
            <person name="Martin F."/>
            <person name="Kogel K.H."/>
        </authorList>
    </citation>
    <scope>NUCLEOTIDE SEQUENCE [LARGE SCALE GENOMIC DNA]</scope>
    <source>
        <strain evidence="1 2">DSM 11827</strain>
    </source>
</reference>